<accession>A0A9P0FKU1</accession>
<dbReference type="AlphaFoldDB" id="A0A9P0FKU1"/>
<evidence type="ECO:0000313" key="3">
    <source>
        <dbReference type="EMBL" id="CAH0557851.1"/>
    </source>
</evidence>
<gene>
    <name evidence="3" type="ORF">MELIAE_LOCUS8460</name>
</gene>
<name>A0A9P0FKU1_BRAAE</name>
<dbReference type="EMBL" id="OV121136">
    <property type="protein sequence ID" value="CAH0557851.1"/>
    <property type="molecule type" value="Genomic_DNA"/>
</dbReference>
<keyword evidence="2" id="KW-0472">Membrane</keyword>
<feature type="region of interest" description="Disordered" evidence="1">
    <location>
        <begin position="1"/>
        <end position="31"/>
    </location>
</feature>
<reference evidence="3" key="1">
    <citation type="submission" date="2021-12" db="EMBL/GenBank/DDBJ databases">
        <authorList>
            <person name="King R."/>
        </authorList>
    </citation>
    <scope>NUCLEOTIDE SEQUENCE</scope>
</reference>
<dbReference type="Proteomes" id="UP001154078">
    <property type="component" value="Chromosome 5"/>
</dbReference>
<evidence type="ECO:0000256" key="2">
    <source>
        <dbReference type="SAM" id="Phobius"/>
    </source>
</evidence>
<organism evidence="3 4">
    <name type="scientific">Brassicogethes aeneus</name>
    <name type="common">Rape pollen beetle</name>
    <name type="synonym">Meligethes aeneus</name>
    <dbReference type="NCBI Taxonomy" id="1431903"/>
    <lineage>
        <taxon>Eukaryota</taxon>
        <taxon>Metazoa</taxon>
        <taxon>Ecdysozoa</taxon>
        <taxon>Arthropoda</taxon>
        <taxon>Hexapoda</taxon>
        <taxon>Insecta</taxon>
        <taxon>Pterygota</taxon>
        <taxon>Neoptera</taxon>
        <taxon>Endopterygota</taxon>
        <taxon>Coleoptera</taxon>
        <taxon>Polyphaga</taxon>
        <taxon>Cucujiformia</taxon>
        <taxon>Nitidulidae</taxon>
        <taxon>Meligethinae</taxon>
        <taxon>Brassicogethes</taxon>
    </lineage>
</organism>
<dbReference type="OrthoDB" id="6736461at2759"/>
<keyword evidence="2" id="KW-0812">Transmembrane</keyword>
<evidence type="ECO:0000313" key="4">
    <source>
        <dbReference type="Proteomes" id="UP001154078"/>
    </source>
</evidence>
<feature type="transmembrane region" description="Helical" evidence="2">
    <location>
        <begin position="76"/>
        <end position="96"/>
    </location>
</feature>
<proteinExistence type="predicted"/>
<protein>
    <submittedName>
        <fullName evidence="3">Uncharacterized protein</fullName>
    </submittedName>
</protein>
<evidence type="ECO:0000256" key="1">
    <source>
        <dbReference type="SAM" id="MobiDB-lite"/>
    </source>
</evidence>
<keyword evidence="2" id="KW-1133">Transmembrane helix</keyword>
<keyword evidence="4" id="KW-1185">Reference proteome</keyword>
<sequence>MSILDQARTLPHMQSMPPGSQPLLPPHNIDGSPNSEVLLALLARNKALEGHRSRALKNVWKVEWKRFAQREIRGRGIGASALAILIWLPALDLLLAKRKMEL</sequence>